<comment type="caution">
    <text evidence="1">The sequence shown here is derived from an EMBL/GenBank/DDBJ whole genome shotgun (WGS) entry which is preliminary data.</text>
</comment>
<dbReference type="STRING" id="1049790.LEP1GSC047_3950"/>
<dbReference type="RefSeq" id="WP_010411690.1">
    <property type="nucleotide sequence ID" value="NZ_AHMM02000015.1"/>
</dbReference>
<reference evidence="1 2" key="1">
    <citation type="submission" date="2013-05" db="EMBL/GenBank/DDBJ databases">
        <authorList>
            <person name="Harkins D.M."/>
            <person name="Durkin A.S."/>
            <person name="Brinkac L.M."/>
            <person name="Haft D.H."/>
            <person name="Selengut J.D."/>
            <person name="Sanka R."/>
            <person name="DePew J."/>
            <person name="Purushe J."/>
            <person name="Hartskeerl R.A."/>
            <person name="Ahmed A."/>
            <person name="van der Linden H."/>
            <person name="Goris M.G.A."/>
            <person name="Vinetz J.M."/>
            <person name="Sutton G.G."/>
            <person name="Nierman W.C."/>
            <person name="Fouts D.E."/>
        </authorList>
    </citation>
    <scope>NUCLEOTIDE SEQUENCE [LARGE SCALE GENOMIC DNA]</scope>
    <source>
        <strain evidence="1 2">10</strain>
    </source>
</reference>
<gene>
    <name evidence="1" type="ORF">LEP1GSC047_3950</name>
</gene>
<sequence>MIEKEITINDCPFCGNSEVALIDDVVEPTSLGRYLAYYTCTVCNCRGPQLLFRRGVRKTDALRLAAEDWNKRGNDEKVNIGAIAGAEQRTEDRRLRTVH</sequence>
<dbReference type="Pfam" id="PF14354">
    <property type="entry name" value="Lar_restr_allev"/>
    <property type="match status" value="1"/>
</dbReference>
<evidence type="ECO:0008006" key="3">
    <source>
        <dbReference type="Google" id="ProtNLM"/>
    </source>
</evidence>
<dbReference type="Proteomes" id="UP000018719">
    <property type="component" value="Unassembled WGS sequence"/>
</dbReference>
<evidence type="ECO:0000313" key="1">
    <source>
        <dbReference type="EMBL" id="EQA38179.1"/>
    </source>
</evidence>
<dbReference type="AlphaFoldDB" id="V6HYT7"/>
<proteinExistence type="predicted"/>
<evidence type="ECO:0000313" key="2">
    <source>
        <dbReference type="Proteomes" id="UP000018719"/>
    </source>
</evidence>
<protein>
    <recommendedName>
        <fullName evidence="3">Restriction alleviation protein, Lar family</fullName>
    </recommendedName>
</protein>
<dbReference type="EMBL" id="AHMM02000015">
    <property type="protein sequence ID" value="EQA38179.1"/>
    <property type="molecule type" value="Genomic_DNA"/>
</dbReference>
<name>V6HYT7_9LEPT</name>
<organism evidence="1 2">
    <name type="scientific">Leptospira inadai serovar Lyme str. 10</name>
    <dbReference type="NCBI Taxonomy" id="1049790"/>
    <lineage>
        <taxon>Bacteria</taxon>
        <taxon>Pseudomonadati</taxon>
        <taxon>Spirochaetota</taxon>
        <taxon>Spirochaetia</taxon>
        <taxon>Leptospirales</taxon>
        <taxon>Leptospiraceae</taxon>
        <taxon>Leptospira</taxon>
    </lineage>
</organism>
<accession>V6HYT7</accession>